<evidence type="ECO:0000256" key="5">
    <source>
        <dbReference type="ARBA" id="ARBA00023136"/>
    </source>
</evidence>
<keyword evidence="10" id="KW-1185">Reference proteome</keyword>
<feature type="transmembrane region" description="Helical" evidence="7">
    <location>
        <begin position="198"/>
        <end position="220"/>
    </location>
</feature>
<protein>
    <recommendedName>
        <fullName evidence="8">Major facilitator superfamily (MFS) profile domain-containing protein</fullName>
    </recommendedName>
</protein>
<dbReference type="InterPro" id="IPR011701">
    <property type="entry name" value="MFS"/>
</dbReference>
<keyword evidence="4 7" id="KW-1133">Transmembrane helix</keyword>
<dbReference type="PANTHER" id="PTHR23510">
    <property type="entry name" value="INNER MEMBRANE TRANSPORT PROTEIN YAJR"/>
    <property type="match status" value="1"/>
</dbReference>
<feature type="transmembrane region" description="Helical" evidence="7">
    <location>
        <begin position="432"/>
        <end position="451"/>
    </location>
</feature>
<dbReference type="PANTHER" id="PTHR23510:SF3">
    <property type="entry name" value="MAJOR FACILITATOR SUPERFAMILY DOMAIN-CONTAINING PROTEIN 8"/>
    <property type="match status" value="1"/>
</dbReference>
<feature type="transmembrane region" description="Helical" evidence="7">
    <location>
        <begin position="134"/>
        <end position="154"/>
    </location>
</feature>
<feature type="transmembrane region" description="Helical" evidence="7">
    <location>
        <begin position="398"/>
        <end position="420"/>
    </location>
</feature>
<keyword evidence="2" id="KW-0813">Transport</keyword>
<evidence type="ECO:0000256" key="4">
    <source>
        <dbReference type="ARBA" id="ARBA00022989"/>
    </source>
</evidence>
<comment type="caution">
    <text evidence="9">The sequence shown here is derived from an EMBL/GenBank/DDBJ whole genome shotgun (WGS) entry which is preliminary data.</text>
</comment>
<evidence type="ECO:0000256" key="6">
    <source>
        <dbReference type="SAM" id="MobiDB-lite"/>
    </source>
</evidence>
<comment type="subcellular location">
    <subcellularLocation>
        <location evidence="1">Endomembrane system</location>
        <topology evidence="1">Multi-pass membrane protein</topology>
    </subcellularLocation>
</comment>
<accession>A0AAD2G8I6</accession>
<feature type="transmembrane region" description="Helical" evidence="7">
    <location>
        <begin position="290"/>
        <end position="311"/>
    </location>
</feature>
<evidence type="ECO:0000313" key="9">
    <source>
        <dbReference type="EMBL" id="CAJ1965808.1"/>
    </source>
</evidence>
<feature type="transmembrane region" description="Helical" evidence="7">
    <location>
        <begin position="331"/>
        <end position="354"/>
    </location>
</feature>
<feature type="domain" description="Major facilitator superfamily (MFS) profile" evidence="8">
    <location>
        <begin position="72"/>
        <end position="486"/>
    </location>
</feature>
<dbReference type="GO" id="GO:0012505">
    <property type="term" value="C:endomembrane system"/>
    <property type="evidence" value="ECO:0007669"/>
    <property type="project" value="UniProtKB-SubCell"/>
</dbReference>
<dbReference type="SUPFAM" id="SSF103473">
    <property type="entry name" value="MFS general substrate transporter"/>
    <property type="match status" value="1"/>
</dbReference>
<sequence length="490" mass="53138">MQQPQPLSLDGIMRDSSKHVDEENRNAATSYRKMENTDPNYPLDVDKNDDMSMAVSIASSVMTADGIEDPTGFAIVCLAILIGDMSRGVMFPSLWQLVEALGGTSVTQGYAVAAFSFGRILVSPMFGTWSVTHGYSQTLLISCSILLLGTLFYAQAQNVGRPEFLILSQTLLGIGSGTLGVTRAFVAEVTATRNRTTYMAWITAVQYAGFTVTPFVGAFFNKVLEDTDVNIGWIRINMFTAPAYFMSITVALTIYMLLMHFQDRARSQNPKDIKKMSAKRAAIDDHANQMTMVGLSIYDCCIVGCMLLNVATKGSIGCFETLGISIAESLFGISSTMAGTIVGSCGTIGVISLLSMGKISQFLSDIQMICGGMFVMAIGILSLTFVEENGDNPSWVYMLSFFLIYSIGYPISHTAVISLFSKIVGRRPQGTLLGWFASAGSLARLVFPIVSGYVEHYLGIVTLFYILTGVLGVSTVVTLYNQKTLTMLSQ</sequence>
<dbReference type="InterPro" id="IPR051068">
    <property type="entry name" value="MFS_Domain-Containing_Protein"/>
</dbReference>
<dbReference type="PROSITE" id="PS50850">
    <property type="entry name" value="MFS"/>
    <property type="match status" value="1"/>
</dbReference>
<dbReference type="GO" id="GO:0022857">
    <property type="term" value="F:transmembrane transporter activity"/>
    <property type="evidence" value="ECO:0007669"/>
    <property type="project" value="InterPro"/>
</dbReference>
<evidence type="ECO:0000259" key="8">
    <source>
        <dbReference type="PROSITE" id="PS50850"/>
    </source>
</evidence>
<evidence type="ECO:0000256" key="1">
    <source>
        <dbReference type="ARBA" id="ARBA00004127"/>
    </source>
</evidence>
<keyword evidence="5 7" id="KW-0472">Membrane</keyword>
<feature type="transmembrane region" description="Helical" evidence="7">
    <location>
        <begin position="366"/>
        <end position="386"/>
    </location>
</feature>
<feature type="compositionally biased region" description="Basic and acidic residues" evidence="6">
    <location>
        <begin position="12"/>
        <end position="25"/>
    </location>
</feature>
<keyword evidence="3 7" id="KW-0812">Transmembrane</keyword>
<feature type="transmembrane region" description="Helical" evidence="7">
    <location>
        <begin position="166"/>
        <end position="186"/>
    </location>
</feature>
<feature type="transmembrane region" description="Helical" evidence="7">
    <location>
        <begin position="72"/>
        <end position="95"/>
    </location>
</feature>
<gene>
    <name evidence="9" type="ORF">CYCCA115_LOCUS21400</name>
</gene>
<dbReference type="InterPro" id="IPR036259">
    <property type="entry name" value="MFS_trans_sf"/>
</dbReference>
<evidence type="ECO:0000256" key="7">
    <source>
        <dbReference type="SAM" id="Phobius"/>
    </source>
</evidence>
<dbReference type="Pfam" id="PF07690">
    <property type="entry name" value="MFS_1"/>
    <property type="match status" value="1"/>
</dbReference>
<name>A0AAD2G8I6_9STRA</name>
<evidence type="ECO:0000256" key="3">
    <source>
        <dbReference type="ARBA" id="ARBA00022692"/>
    </source>
</evidence>
<feature type="transmembrane region" description="Helical" evidence="7">
    <location>
        <begin position="101"/>
        <end position="122"/>
    </location>
</feature>
<dbReference type="InterPro" id="IPR020846">
    <property type="entry name" value="MFS_dom"/>
</dbReference>
<proteinExistence type="predicted"/>
<feature type="transmembrane region" description="Helical" evidence="7">
    <location>
        <begin position="232"/>
        <end position="258"/>
    </location>
</feature>
<dbReference type="AlphaFoldDB" id="A0AAD2G8I6"/>
<feature type="transmembrane region" description="Helical" evidence="7">
    <location>
        <begin position="457"/>
        <end position="480"/>
    </location>
</feature>
<organism evidence="9 10">
    <name type="scientific">Cylindrotheca closterium</name>
    <dbReference type="NCBI Taxonomy" id="2856"/>
    <lineage>
        <taxon>Eukaryota</taxon>
        <taxon>Sar</taxon>
        <taxon>Stramenopiles</taxon>
        <taxon>Ochrophyta</taxon>
        <taxon>Bacillariophyta</taxon>
        <taxon>Bacillariophyceae</taxon>
        <taxon>Bacillariophycidae</taxon>
        <taxon>Bacillariales</taxon>
        <taxon>Bacillariaceae</taxon>
        <taxon>Cylindrotheca</taxon>
    </lineage>
</organism>
<feature type="region of interest" description="Disordered" evidence="6">
    <location>
        <begin position="1"/>
        <end position="40"/>
    </location>
</feature>
<dbReference type="EMBL" id="CAKOGP040002225">
    <property type="protein sequence ID" value="CAJ1965808.1"/>
    <property type="molecule type" value="Genomic_DNA"/>
</dbReference>
<evidence type="ECO:0000313" key="10">
    <source>
        <dbReference type="Proteomes" id="UP001295423"/>
    </source>
</evidence>
<dbReference type="Proteomes" id="UP001295423">
    <property type="component" value="Unassembled WGS sequence"/>
</dbReference>
<reference evidence="9" key="1">
    <citation type="submission" date="2023-08" db="EMBL/GenBank/DDBJ databases">
        <authorList>
            <person name="Audoor S."/>
            <person name="Bilcke G."/>
        </authorList>
    </citation>
    <scope>NUCLEOTIDE SEQUENCE</scope>
</reference>
<dbReference type="Gene3D" id="1.20.1250.20">
    <property type="entry name" value="MFS general substrate transporter like domains"/>
    <property type="match status" value="1"/>
</dbReference>
<evidence type="ECO:0000256" key="2">
    <source>
        <dbReference type="ARBA" id="ARBA00022448"/>
    </source>
</evidence>